<comment type="caution">
    <text evidence="2">The sequence shown here is derived from an EMBL/GenBank/DDBJ whole genome shotgun (WGS) entry which is preliminary data.</text>
</comment>
<keyword evidence="3" id="KW-1185">Reference proteome</keyword>
<dbReference type="Proteomes" id="UP000324376">
    <property type="component" value="Unassembled WGS sequence"/>
</dbReference>
<gene>
    <name evidence="2" type="ORF">BD809_11620</name>
</gene>
<dbReference type="AlphaFoldDB" id="A0A5S5BWC9"/>
<sequence>MFSKEQSKHIRQQFWIRFGKAYPRKWLLYNTKIKDVSLKFYFSTKQAQVSIDIEQTDELLQAYYFDKLVSLQSILKENYGAEYIFDDNYTLENGKVISRVYITKGQVSIHNPNTWEDTMLFLNHHMEQLEDFFVTYQDFIES</sequence>
<name>A0A5S5BWC9_9FLAO</name>
<dbReference type="EMBL" id="VNHU01000016">
    <property type="protein sequence ID" value="TYP69923.1"/>
    <property type="molecule type" value="Genomic_DNA"/>
</dbReference>
<organism evidence="2 3">
    <name type="scientific">Aquimarina intermedia</name>
    <dbReference type="NCBI Taxonomy" id="350814"/>
    <lineage>
        <taxon>Bacteria</taxon>
        <taxon>Pseudomonadati</taxon>
        <taxon>Bacteroidota</taxon>
        <taxon>Flavobacteriia</taxon>
        <taxon>Flavobacteriales</taxon>
        <taxon>Flavobacteriaceae</taxon>
        <taxon>Aquimarina</taxon>
    </lineage>
</organism>
<accession>A0A5S5BWC9</accession>
<dbReference type="OrthoDB" id="1467516at2"/>
<dbReference type="RefSeq" id="WP_148783871.1">
    <property type="nucleotide sequence ID" value="NZ_VNHU01000016.1"/>
</dbReference>
<feature type="domain" description="DUF4268" evidence="1">
    <location>
        <begin position="10"/>
        <end position="136"/>
    </location>
</feature>
<evidence type="ECO:0000259" key="1">
    <source>
        <dbReference type="Pfam" id="PF14088"/>
    </source>
</evidence>
<dbReference type="Pfam" id="PF14088">
    <property type="entry name" value="DUF4268"/>
    <property type="match status" value="1"/>
</dbReference>
<evidence type="ECO:0000313" key="3">
    <source>
        <dbReference type="Proteomes" id="UP000324376"/>
    </source>
</evidence>
<protein>
    <submittedName>
        <fullName evidence="2">Uncharacterized protein DUF4268</fullName>
    </submittedName>
</protein>
<proteinExistence type="predicted"/>
<reference evidence="2 3" key="1">
    <citation type="submission" date="2019-07" db="EMBL/GenBank/DDBJ databases">
        <title>Genomic Encyclopedia of Archaeal and Bacterial Type Strains, Phase II (KMG-II): from individual species to whole genera.</title>
        <authorList>
            <person name="Goeker M."/>
        </authorList>
    </citation>
    <scope>NUCLEOTIDE SEQUENCE [LARGE SCALE GENOMIC DNA]</scope>
    <source>
        <strain evidence="2 3">DSM 17527</strain>
    </source>
</reference>
<dbReference type="InterPro" id="IPR025364">
    <property type="entry name" value="DUF4268"/>
</dbReference>
<evidence type="ECO:0000313" key="2">
    <source>
        <dbReference type="EMBL" id="TYP69923.1"/>
    </source>
</evidence>